<dbReference type="Proteomes" id="UP000051521">
    <property type="component" value="Unassembled WGS sequence"/>
</dbReference>
<dbReference type="InterPro" id="IPR024968">
    <property type="entry name" value="SlpA_C_lactobacillus"/>
</dbReference>
<keyword evidence="7" id="KW-1185">Reference proteome</keyword>
<dbReference type="PRINTS" id="PR01002">
    <property type="entry name" value="FLGFLGJ"/>
</dbReference>
<dbReference type="EMBL" id="CAKC01000028">
    <property type="protein sequence ID" value="CCI86548.1"/>
    <property type="molecule type" value="Genomic_DNA"/>
</dbReference>
<dbReference type="EMBL" id="AYZO01000003">
    <property type="protein sequence ID" value="KRN14447.1"/>
    <property type="molecule type" value="Genomic_DNA"/>
</dbReference>
<keyword evidence="2 4" id="KW-0378">Hydrolase</keyword>
<evidence type="ECO:0000313" key="6">
    <source>
        <dbReference type="Proteomes" id="UP000009326"/>
    </source>
</evidence>
<organism evidence="4 6">
    <name type="scientific">Lactobacillus gigeriorum DSM 23908 = CRBIP 24.85</name>
    <dbReference type="NCBI Taxonomy" id="1423751"/>
    <lineage>
        <taxon>Bacteria</taxon>
        <taxon>Bacillati</taxon>
        <taxon>Bacillota</taxon>
        <taxon>Bacilli</taxon>
        <taxon>Lactobacillales</taxon>
        <taxon>Lactobacillaceae</taxon>
        <taxon>Lactobacillus</taxon>
    </lineage>
</organism>
<dbReference type="GO" id="GO:0008745">
    <property type="term" value="F:N-acetylmuramoyl-L-alanine amidase activity"/>
    <property type="evidence" value="ECO:0007669"/>
    <property type="project" value="UniProtKB-EC"/>
</dbReference>
<dbReference type="EC" id="3.5.1.28" evidence="4"/>
<dbReference type="AlphaFoldDB" id="I7LFC0"/>
<accession>I7LFC0</accession>
<proteinExistence type="inferred from homology"/>
<reference evidence="4 6" key="1">
    <citation type="submission" date="2012-06" db="EMBL/GenBank/DDBJ databases">
        <title>Draft genome sequence of Lactobacillus gigeriorum CRBIP 24.85T, isolated from chicken crop.</title>
        <authorList>
            <person name="Cousin S."/>
            <person name="Ma L."/>
            <person name="Creno S."/>
            <person name="Clermont D."/>
            <person name="Loux V."/>
            <person name="Bizet C."/>
            <person name="Bouchier C."/>
        </authorList>
    </citation>
    <scope>NUCLEOTIDE SEQUENCE [LARGE SCALE GENOMIC DNA]</scope>
    <source>
        <strain evidence="6">CRBIP 24.85T</strain>
        <strain evidence="4">Type strain: CRBIP 24.85</strain>
    </source>
</reference>
<evidence type="ECO:0000313" key="4">
    <source>
        <dbReference type="EMBL" id="CCI86548.1"/>
    </source>
</evidence>
<comment type="caution">
    <text evidence="4">The sequence shown here is derived from an EMBL/GenBank/DDBJ whole genome shotgun (WGS) entry which is preliminary data.</text>
</comment>
<evidence type="ECO:0000313" key="5">
    <source>
        <dbReference type="EMBL" id="KRN14447.1"/>
    </source>
</evidence>
<dbReference type="PANTHER" id="PTHR33308">
    <property type="entry name" value="PEPTIDOGLYCAN HYDROLASE FLGJ"/>
    <property type="match status" value="1"/>
</dbReference>
<gene>
    <name evidence="4" type="ORF">BN52_08240</name>
    <name evidence="5" type="ORF">FC38_GL001109</name>
</gene>
<dbReference type="Gene3D" id="1.10.530.10">
    <property type="match status" value="1"/>
</dbReference>
<dbReference type="PATRIC" id="fig|1423751.3.peg.1146"/>
<comment type="similarity">
    <text evidence="1">Belongs to the glycosyl hydrolase 73 family.</text>
</comment>
<sequence>MLTGCNKRTEIIAEYYFLATKKGYVLSKLHLADTIELIIKEENLTMNRKRISRVATIAALTATAMPLLSTFAKPKEVKAATTAQPVNNQADFIAQAARQAQKASKTYGLYPSVMIAQAILESGWGQSTLATEANNLFGIKAGTDWTGPTYTVKTREEDASGKSYYINAAFRVYDSYEGSFDDNGQKLRLGVSWQPTRYQGAWLENAATYADATKALTGTYATDHNYDSSLNLRITQYNLTQYDPTISNETKTYTVGENAATYAWPTDHVISAKSGSVAKGEQVTVDKTITYYNGSKRMHIAGKGWVNSTVFAKTSIISQAPKVETKVSKMLMHNAYVYDSNHKRVKGVKMLREDTAINTYGTKTIKGKKYYIIGENQYVAAGNIDGTTRMLSHNSYVYNGSGNRDNETVYKKGGMLATYGSAITIVGQKYYKIGLNQYVKANNFVK</sequence>
<evidence type="ECO:0000259" key="3">
    <source>
        <dbReference type="SMART" id="SM00047"/>
    </source>
</evidence>
<evidence type="ECO:0000256" key="2">
    <source>
        <dbReference type="ARBA" id="ARBA00022801"/>
    </source>
</evidence>
<dbReference type="Pfam" id="PF01832">
    <property type="entry name" value="Glucosaminidase"/>
    <property type="match status" value="1"/>
</dbReference>
<feature type="domain" description="Mannosyl-glycoprotein endo-beta-N-acetylglucosamidase-like" evidence="3">
    <location>
        <begin position="82"/>
        <end position="243"/>
    </location>
</feature>
<dbReference type="SMART" id="SM00047">
    <property type="entry name" value="LYZ2"/>
    <property type="match status" value="1"/>
</dbReference>
<dbReference type="PANTHER" id="PTHR33308:SF9">
    <property type="entry name" value="PEPTIDOGLYCAN HYDROLASE FLGJ"/>
    <property type="match status" value="1"/>
</dbReference>
<dbReference type="Pfam" id="PF03217">
    <property type="entry name" value="SlpA"/>
    <property type="match status" value="2"/>
</dbReference>
<protein>
    <submittedName>
        <fullName evidence="4">N-acetylmuramoyl-L-alanine amidase</fullName>
        <ecNumber evidence="4">3.5.1.28</ecNumber>
    </submittedName>
</protein>
<dbReference type="InterPro" id="IPR051056">
    <property type="entry name" value="Glycosyl_Hydrolase_73"/>
</dbReference>
<dbReference type="Gene3D" id="4.10.80.30">
    <property type="entry name" value="DNA polymerase, domain 6"/>
    <property type="match status" value="1"/>
</dbReference>
<reference evidence="5 7" key="2">
    <citation type="journal article" date="2015" name="Genome Announc.">
        <title>Expanding the biotechnology potential of lactobacilli through comparative genomics of 213 strains and associated genera.</title>
        <authorList>
            <person name="Sun Z."/>
            <person name="Harris H.M."/>
            <person name="McCann A."/>
            <person name="Guo C."/>
            <person name="Argimon S."/>
            <person name="Zhang W."/>
            <person name="Yang X."/>
            <person name="Jeffery I.B."/>
            <person name="Cooney J.C."/>
            <person name="Kagawa T.F."/>
            <person name="Liu W."/>
            <person name="Song Y."/>
            <person name="Salvetti E."/>
            <person name="Wrobel A."/>
            <person name="Rasinkangas P."/>
            <person name="Parkhill J."/>
            <person name="Rea M.C."/>
            <person name="O'Sullivan O."/>
            <person name="Ritari J."/>
            <person name="Douillard F.P."/>
            <person name="Paul Ross R."/>
            <person name="Yang R."/>
            <person name="Briner A.E."/>
            <person name="Felis G.E."/>
            <person name="de Vos W.M."/>
            <person name="Barrangou R."/>
            <person name="Klaenhammer T.R."/>
            <person name="Caufield P.W."/>
            <person name="Cui Y."/>
            <person name="Zhang H."/>
            <person name="O'Toole P.W."/>
        </authorList>
    </citation>
    <scope>NUCLEOTIDE SEQUENCE [LARGE SCALE GENOMIC DNA]</scope>
    <source>
        <strain evidence="5 7">DSM 23908</strain>
    </source>
</reference>
<dbReference type="GO" id="GO:0004040">
    <property type="term" value="F:amidase activity"/>
    <property type="evidence" value="ECO:0007669"/>
    <property type="project" value="InterPro"/>
</dbReference>
<evidence type="ECO:0000313" key="7">
    <source>
        <dbReference type="Proteomes" id="UP000051521"/>
    </source>
</evidence>
<name>I7LFC0_9LACO</name>
<dbReference type="STRING" id="1423751.FC38_GL001109"/>
<evidence type="ECO:0000256" key="1">
    <source>
        <dbReference type="ARBA" id="ARBA00010266"/>
    </source>
</evidence>
<dbReference type="InterPro" id="IPR002901">
    <property type="entry name" value="MGlyc_endo_b_GlcNAc-like_dom"/>
</dbReference>
<dbReference type="Proteomes" id="UP000009326">
    <property type="component" value="Unassembled WGS sequence"/>
</dbReference>